<dbReference type="HOGENOM" id="CLU_065614_2_2_1"/>
<proteinExistence type="predicted"/>
<gene>
    <name evidence="1" type="ORF">PISMIDRAFT_5807</name>
</gene>
<dbReference type="EMBL" id="KN833685">
    <property type="protein sequence ID" value="KIK31327.1"/>
    <property type="molecule type" value="Genomic_DNA"/>
</dbReference>
<dbReference type="AlphaFoldDB" id="A0A0D0AAN8"/>
<protein>
    <submittedName>
        <fullName evidence="1">Uncharacterized protein</fullName>
    </submittedName>
</protein>
<reference evidence="2" key="2">
    <citation type="submission" date="2015-01" db="EMBL/GenBank/DDBJ databases">
        <title>Evolutionary Origins and Diversification of the Mycorrhizal Mutualists.</title>
        <authorList>
            <consortium name="DOE Joint Genome Institute"/>
            <consortium name="Mycorrhizal Genomics Consortium"/>
            <person name="Kohler A."/>
            <person name="Kuo A."/>
            <person name="Nagy L.G."/>
            <person name="Floudas D."/>
            <person name="Copeland A."/>
            <person name="Barry K.W."/>
            <person name="Cichocki N."/>
            <person name="Veneault-Fourrey C."/>
            <person name="LaButti K."/>
            <person name="Lindquist E.A."/>
            <person name="Lipzen A."/>
            <person name="Lundell T."/>
            <person name="Morin E."/>
            <person name="Murat C."/>
            <person name="Riley R."/>
            <person name="Ohm R."/>
            <person name="Sun H."/>
            <person name="Tunlid A."/>
            <person name="Henrissat B."/>
            <person name="Grigoriev I.V."/>
            <person name="Hibbett D.S."/>
            <person name="Martin F."/>
        </authorList>
    </citation>
    <scope>NUCLEOTIDE SEQUENCE [LARGE SCALE GENOMIC DNA]</scope>
    <source>
        <strain evidence="2">441</strain>
    </source>
</reference>
<keyword evidence="2" id="KW-1185">Reference proteome</keyword>
<dbReference type="STRING" id="765257.A0A0D0AAN8"/>
<reference evidence="1 2" key="1">
    <citation type="submission" date="2014-04" db="EMBL/GenBank/DDBJ databases">
        <authorList>
            <consortium name="DOE Joint Genome Institute"/>
            <person name="Kuo A."/>
            <person name="Kohler A."/>
            <person name="Costa M.D."/>
            <person name="Nagy L.G."/>
            <person name="Floudas D."/>
            <person name="Copeland A."/>
            <person name="Barry K.W."/>
            <person name="Cichocki N."/>
            <person name="Veneault-Fourrey C."/>
            <person name="LaButti K."/>
            <person name="Lindquist E.A."/>
            <person name="Lipzen A."/>
            <person name="Lundell T."/>
            <person name="Morin E."/>
            <person name="Murat C."/>
            <person name="Sun H."/>
            <person name="Tunlid A."/>
            <person name="Henrissat B."/>
            <person name="Grigoriev I.V."/>
            <person name="Hibbett D.S."/>
            <person name="Martin F."/>
            <person name="Nordberg H.P."/>
            <person name="Cantor M.N."/>
            <person name="Hua S.X."/>
        </authorList>
    </citation>
    <scope>NUCLEOTIDE SEQUENCE [LARGE SCALE GENOMIC DNA]</scope>
    <source>
        <strain evidence="1 2">441</strain>
    </source>
</reference>
<evidence type="ECO:0000313" key="2">
    <source>
        <dbReference type="Proteomes" id="UP000054018"/>
    </source>
</evidence>
<evidence type="ECO:0000313" key="1">
    <source>
        <dbReference type="EMBL" id="KIK31327.1"/>
    </source>
</evidence>
<organism evidence="1 2">
    <name type="scientific">Pisolithus microcarpus 441</name>
    <dbReference type="NCBI Taxonomy" id="765257"/>
    <lineage>
        <taxon>Eukaryota</taxon>
        <taxon>Fungi</taxon>
        <taxon>Dikarya</taxon>
        <taxon>Basidiomycota</taxon>
        <taxon>Agaricomycotina</taxon>
        <taxon>Agaricomycetes</taxon>
        <taxon>Agaricomycetidae</taxon>
        <taxon>Boletales</taxon>
        <taxon>Sclerodermatineae</taxon>
        <taxon>Pisolithaceae</taxon>
        <taxon>Pisolithus</taxon>
    </lineage>
</organism>
<accession>A0A0D0AAN8</accession>
<dbReference type="Proteomes" id="UP000054018">
    <property type="component" value="Unassembled WGS sequence"/>
</dbReference>
<dbReference type="OrthoDB" id="3067928at2759"/>
<sequence length="164" mass="18742">MDYCPYYPPITLRKTFDKDRSPSPSASDITLRRMFDFEAVHLVDKDNDTPNMADSNMLIPRPQGSLSKPNHGGYTLRHALGWDDKTYKEVQEGLHGVCEKYLDISTTFPKQTPDTVSKFLQAAREQFPIFGKYVNLWPAGDFATMYLKNKVGSDRAKTRARTDK</sequence>
<name>A0A0D0AAN8_9AGAM</name>